<evidence type="ECO:0000256" key="4">
    <source>
        <dbReference type="ARBA" id="ARBA00011335"/>
    </source>
</evidence>
<dbReference type="Gene3D" id="3.40.50.2000">
    <property type="entry name" value="Glycogen Phosphorylase B"/>
    <property type="match status" value="1"/>
</dbReference>
<dbReference type="EMBL" id="JANBOI010000506">
    <property type="protein sequence ID" value="KAJ1730078.1"/>
    <property type="molecule type" value="Genomic_DNA"/>
</dbReference>
<organism evidence="12 13">
    <name type="scientific">Coemansia biformis</name>
    <dbReference type="NCBI Taxonomy" id="1286918"/>
    <lineage>
        <taxon>Eukaryota</taxon>
        <taxon>Fungi</taxon>
        <taxon>Fungi incertae sedis</taxon>
        <taxon>Zoopagomycota</taxon>
        <taxon>Kickxellomycotina</taxon>
        <taxon>Kickxellomycetes</taxon>
        <taxon>Kickxellales</taxon>
        <taxon>Kickxellaceae</taxon>
        <taxon>Coemansia</taxon>
    </lineage>
</organism>
<dbReference type="GO" id="GO:0043541">
    <property type="term" value="C:UDP-N-acetylglucosamine transferase complex"/>
    <property type="evidence" value="ECO:0007669"/>
    <property type="project" value="TreeGrafter"/>
</dbReference>
<dbReference type="PANTHER" id="PTHR12154">
    <property type="entry name" value="GLYCOSYL TRANSFERASE-RELATED"/>
    <property type="match status" value="1"/>
</dbReference>
<protein>
    <recommendedName>
        <fullName evidence="5 11">UDP-N-acetylglucosamine transferase subunit ALG14</fullName>
    </recommendedName>
    <alternativeName>
        <fullName evidence="10 11">Asparagine-linked glycosylation protein 14</fullName>
    </alternativeName>
</protein>
<evidence type="ECO:0000256" key="2">
    <source>
        <dbReference type="ARBA" id="ARBA00004590"/>
    </source>
</evidence>
<dbReference type="AlphaFoldDB" id="A0A9W7Y6Z7"/>
<evidence type="ECO:0000256" key="5">
    <source>
        <dbReference type="ARBA" id="ARBA00017467"/>
    </source>
</evidence>
<keyword evidence="12" id="KW-0482">Metalloprotease</keyword>
<evidence type="ECO:0000256" key="7">
    <source>
        <dbReference type="ARBA" id="ARBA00022824"/>
    </source>
</evidence>
<dbReference type="GO" id="GO:0006488">
    <property type="term" value="P:dolichol-linked oligosaccharide biosynthetic process"/>
    <property type="evidence" value="ECO:0007669"/>
    <property type="project" value="InterPro"/>
</dbReference>
<keyword evidence="6" id="KW-0812">Transmembrane</keyword>
<dbReference type="Proteomes" id="UP001143981">
    <property type="component" value="Unassembled WGS sequence"/>
</dbReference>
<name>A0A9W7Y6Z7_9FUNG</name>
<dbReference type="OrthoDB" id="17098at2759"/>
<evidence type="ECO:0000256" key="9">
    <source>
        <dbReference type="ARBA" id="ARBA00023136"/>
    </source>
</evidence>
<dbReference type="InterPro" id="IPR013969">
    <property type="entry name" value="Oligosacch_biosynth_Alg14"/>
</dbReference>
<evidence type="ECO:0000256" key="3">
    <source>
        <dbReference type="ARBA" id="ARBA00009731"/>
    </source>
</evidence>
<keyword evidence="8" id="KW-1133">Transmembrane helix</keyword>
<keyword evidence="7 11" id="KW-0256">Endoplasmic reticulum</keyword>
<keyword evidence="12" id="KW-0378">Hydrolase</keyword>
<comment type="caution">
    <text evidence="12">The sequence shown here is derived from an EMBL/GenBank/DDBJ whole genome shotgun (WGS) entry which is preliminary data.</text>
</comment>
<keyword evidence="12" id="KW-0645">Protease</keyword>
<comment type="subunit">
    <text evidence="4 11">Heterodimer with ALG13 to form a functional enzyme.</text>
</comment>
<accession>A0A9W7Y6Z7</accession>
<dbReference type="SUPFAM" id="SSF53756">
    <property type="entry name" value="UDP-Glycosyltransferase/glycogen phosphorylase"/>
    <property type="match status" value="1"/>
</dbReference>
<dbReference type="GO" id="GO:0008237">
    <property type="term" value="F:metallopeptidase activity"/>
    <property type="evidence" value="ECO:0007669"/>
    <property type="project" value="UniProtKB-KW"/>
</dbReference>
<evidence type="ECO:0000256" key="11">
    <source>
        <dbReference type="RuleBase" id="RU362127"/>
    </source>
</evidence>
<dbReference type="PANTHER" id="PTHR12154:SF4">
    <property type="entry name" value="UDP-N-ACETYLGLUCOSAMINE TRANSFERASE SUBUNIT ALG14 HOMOLOG"/>
    <property type="match status" value="1"/>
</dbReference>
<evidence type="ECO:0000313" key="13">
    <source>
        <dbReference type="Proteomes" id="UP001143981"/>
    </source>
</evidence>
<evidence type="ECO:0000256" key="8">
    <source>
        <dbReference type="ARBA" id="ARBA00022989"/>
    </source>
</evidence>
<comment type="function">
    <text evidence="11">Involved in protein N-glycosylation. Essential for the second step of the dolichol-linked oligosaccharide pathway. Anchors the catalytic subunit ALG13 to the ER.</text>
</comment>
<dbReference type="GO" id="GO:0004577">
    <property type="term" value="F:N-acetylglucosaminyldiphosphodolichol N-acetylglucosaminyltransferase activity"/>
    <property type="evidence" value="ECO:0007669"/>
    <property type="project" value="TreeGrafter"/>
</dbReference>
<comment type="similarity">
    <text evidence="3 11">Belongs to the ALG14 family.</text>
</comment>
<dbReference type="GO" id="GO:0031965">
    <property type="term" value="C:nuclear membrane"/>
    <property type="evidence" value="ECO:0007669"/>
    <property type="project" value="UniProtKB-SubCell"/>
</dbReference>
<keyword evidence="9" id="KW-0472">Membrane</keyword>
<evidence type="ECO:0000256" key="1">
    <source>
        <dbReference type="ARBA" id="ARBA00004389"/>
    </source>
</evidence>
<evidence type="ECO:0000256" key="6">
    <source>
        <dbReference type="ARBA" id="ARBA00022692"/>
    </source>
</evidence>
<evidence type="ECO:0000256" key="10">
    <source>
        <dbReference type="ARBA" id="ARBA00032062"/>
    </source>
</evidence>
<comment type="subcellular location">
    <subcellularLocation>
        <location evidence="1 11">Endoplasmic reticulum membrane</location>
        <topology evidence="1 11">Single-pass membrane protein</topology>
    </subcellularLocation>
    <subcellularLocation>
        <location evidence="2">Nucleus membrane</location>
        <topology evidence="2">Single-pass membrane protein</topology>
    </subcellularLocation>
</comment>
<evidence type="ECO:0000313" key="12">
    <source>
        <dbReference type="EMBL" id="KAJ1730078.1"/>
    </source>
</evidence>
<sequence length="228" mass="24795">MQPGLLVGGAALLLLLLLVARLYFVLPGFGRPARAAAARRKKGKAVARGAPNKLLCIVLGSGGHTTEMMRLLQGVDFERYTRRLYIVGRGDGLSLSQLAALESTQGRRSEGHCVEQIPRSRSVGQSWLTAPVSVARCLARVVALLYEYSPDVILCNGPGNCVVVCAVALVPRILGLKHIPIIYVESFARVNTMSLSGKLVYPMADRFVVQWPGLARKYPRAECFTHLV</sequence>
<gene>
    <name evidence="12" type="primary">STE23_2</name>
    <name evidence="11" type="synonym">ALG14</name>
    <name evidence="12" type="ORF">LPJ61_003207</name>
</gene>
<proteinExistence type="inferred from homology"/>
<dbReference type="Pfam" id="PF08660">
    <property type="entry name" value="Alg14"/>
    <property type="match status" value="1"/>
</dbReference>
<keyword evidence="13" id="KW-1185">Reference proteome</keyword>
<reference evidence="12" key="1">
    <citation type="submission" date="2022-07" db="EMBL/GenBank/DDBJ databases">
        <title>Phylogenomic reconstructions and comparative analyses of Kickxellomycotina fungi.</title>
        <authorList>
            <person name="Reynolds N.K."/>
            <person name="Stajich J.E."/>
            <person name="Barry K."/>
            <person name="Grigoriev I.V."/>
            <person name="Crous P."/>
            <person name="Smith M.E."/>
        </authorList>
    </citation>
    <scope>NUCLEOTIDE SEQUENCE</scope>
    <source>
        <strain evidence="12">BCRC 34381</strain>
    </source>
</reference>